<feature type="transmembrane region" description="Helical" evidence="1">
    <location>
        <begin position="221"/>
        <end position="243"/>
    </location>
</feature>
<dbReference type="Proteomes" id="UP000218418">
    <property type="component" value="Chromosome"/>
</dbReference>
<sequence>MNQYLNMFANLSQSQNLMQNERMGLILLVGIAIITGIMWQIPSGKIILYPLTLLSTWYHEMAHGLMAVLLGANFKKLEIFANGSGLAMYEYRGSLFLGPIGKVLVSAAGPMGPPIIGAGFILASRSWQTSQQLLVILGSFMLISVLIWVRTGVGILLITLLGLIILAIGLEASPEIKVFAIQFLGVQACISTFRDFDYVFRYYNGHSDTAKIAKILILPHWFWGILITVVSVFLLVQSLRIAYFSNE</sequence>
<keyword evidence="1" id="KW-0812">Transmembrane</keyword>
<reference evidence="2 3" key="1">
    <citation type="submission" date="2017-06" db="EMBL/GenBank/DDBJ databases">
        <title>Genome sequencing of cyanobaciteial culture collection at National Institute for Environmental Studies (NIES).</title>
        <authorList>
            <person name="Hirose Y."/>
            <person name="Shimura Y."/>
            <person name="Fujisawa T."/>
            <person name="Nakamura Y."/>
            <person name="Kawachi M."/>
        </authorList>
    </citation>
    <scope>NUCLEOTIDE SEQUENCE [LARGE SCALE GENOMIC DNA]</scope>
    <source>
        <strain evidence="2 3">NIES-267</strain>
    </source>
</reference>
<dbReference type="PANTHER" id="PTHR33979">
    <property type="entry name" value="OS02G0221600 PROTEIN"/>
    <property type="match status" value="1"/>
</dbReference>
<dbReference type="EMBL" id="AP018227">
    <property type="protein sequence ID" value="BAY83377.1"/>
    <property type="molecule type" value="Genomic_DNA"/>
</dbReference>
<dbReference type="Pfam" id="PF13398">
    <property type="entry name" value="Peptidase_M50B"/>
    <property type="match status" value="1"/>
</dbReference>
<feature type="transmembrane region" description="Helical" evidence="1">
    <location>
        <begin position="133"/>
        <end position="149"/>
    </location>
</feature>
<protein>
    <recommendedName>
        <fullName evidence="4">Peptidase M50</fullName>
    </recommendedName>
</protein>
<feature type="transmembrane region" description="Helical" evidence="1">
    <location>
        <begin position="23"/>
        <end position="41"/>
    </location>
</feature>
<keyword evidence="3" id="KW-1185">Reference proteome</keyword>
<feature type="transmembrane region" description="Helical" evidence="1">
    <location>
        <begin position="47"/>
        <end position="70"/>
    </location>
</feature>
<dbReference type="AlphaFoldDB" id="A0A1Z4LQ86"/>
<evidence type="ECO:0008006" key="4">
    <source>
        <dbReference type="Google" id="ProtNLM"/>
    </source>
</evidence>
<dbReference type="PANTHER" id="PTHR33979:SF2">
    <property type="entry name" value="PEPTIDASE M50B-LIKE-DOMAIN-CONTAINING PROTEIN"/>
    <property type="match status" value="1"/>
</dbReference>
<dbReference type="InterPro" id="IPR049500">
    <property type="entry name" value="Peptidase_M50B-like"/>
</dbReference>
<organism evidence="2 3">
    <name type="scientific">Calothrix parasitica NIES-267</name>
    <dbReference type="NCBI Taxonomy" id="1973488"/>
    <lineage>
        <taxon>Bacteria</taxon>
        <taxon>Bacillati</taxon>
        <taxon>Cyanobacteriota</taxon>
        <taxon>Cyanophyceae</taxon>
        <taxon>Nostocales</taxon>
        <taxon>Calotrichaceae</taxon>
        <taxon>Calothrix</taxon>
    </lineage>
</organism>
<evidence type="ECO:0000313" key="3">
    <source>
        <dbReference type="Proteomes" id="UP000218418"/>
    </source>
</evidence>
<evidence type="ECO:0000313" key="2">
    <source>
        <dbReference type="EMBL" id="BAY83377.1"/>
    </source>
</evidence>
<evidence type="ECO:0000256" key="1">
    <source>
        <dbReference type="SAM" id="Phobius"/>
    </source>
</evidence>
<feature type="transmembrane region" description="Helical" evidence="1">
    <location>
        <begin position="155"/>
        <end position="173"/>
    </location>
</feature>
<keyword evidence="1" id="KW-0472">Membrane</keyword>
<gene>
    <name evidence="2" type="ORF">NIES267_28650</name>
</gene>
<keyword evidence="1" id="KW-1133">Transmembrane helix</keyword>
<proteinExistence type="predicted"/>
<accession>A0A1Z4LQ86</accession>
<name>A0A1Z4LQ86_9CYAN</name>